<accession>W9R734</accession>
<dbReference type="InterPro" id="IPR000719">
    <property type="entry name" value="Prot_kinase_dom"/>
</dbReference>
<feature type="domain" description="Protein kinase" evidence="3">
    <location>
        <begin position="1"/>
        <end position="106"/>
    </location>
</feature>
<dbReference type="GO" id="GO:0005524">
    <property type="term" value="F:ATP binding"/>
    <property type="evidence" value="ECO:0007669"/>
    <property type="project" value="InterPro"/>
</dbReference>
<dbReference type="Pfam" id="PF07714">
    <property type="entry name" value="PK_Tyr_Ser-Thr"/>
    <property type="match status" value="1"/>
</dbReference>
<keyword evidence="4" id="KW-0418">Kinase</keyword>
<keyword evidence="2" id="KW-1003">Cell membrane</keyword>
<proteinExistence type="predicted"/>
<reference evidence="5" key="1">
    <citation type="submission" date="2013-01" db="EMBL/GenBank/DDBJ databases">
        <title>Draft Genome Sequence of a Mulberry Tree, Morus notabilis C.K. Schneid.</title>
        <authorList>
            <person name="He N."/>
            <person name="Zhao S."/>
        </authorList>
    </citation>
    <scope>NUCLEOTIDE SEQUENCE</scope>
</reference>
<dbReference type="InterPro" id="IPR011009">
    <property type="entry name" value="Kinase-like_dom_sf"/>
</dbReference>
<name>W9R734_9ROSA</name>
<dbReference type="AlphaFoldDB" id="W9R734"/>
<dbReference type="eggNOG" id="KOG1187">
    <property type="taxonomic scope" value="Eukaryota"/>
</dbReference>
<evidence type="ECO:0000313" key="5">
    <source>
        <dbReference type="Proteomes" id="UP000030645"/>
    </source>
</evidence>
<comment type="subcellular location">
    <subcellularLocation>
        <location evidence="1">Cell membrane</location>
    </subcellularLocation>
</comment>
<protein>
    <submittedName>
        <fullName evidence="4">Serine/threonine-protein kinase</fullName>
    </submittedName>
</protein>
<keyword evidence="5" id="KW-1185">Reference proteome</keyword>
<dbReference type="PANTHER" id="PTHR45621">
    <property type="entry name" value="OS01G0588500 PROTEIN-RELATED"/>
    <property type="match status" value="1"/>
</dbReference>
<evidence type="ECO:0000259" key="3">
    <source>
        <dbReference type="PROSITE" id="PS50011"/>
    </source>
</evidence>
<dbReference type="Gene3D" id="1.10.510.10">
    <property type="entry name" value="Transferase(Phosphotransferase) domain 1"/>
    <property type="match status" value="1"/>
</dbReference>
<dbReference type="Proteomes" id="UP000030645">
    <property type="component" value="Unassembled WGS sequence"/>
</dbReference>
<gene>
    <name evidence="4" type="ORF">L484_024854</name>
</gene>
<organism evidence="4 5">
    <name type="scientific">Morus notabilis</name>
    <dbReference type="NCBI Taxonomy" id="981085"/>
    <lineage>
        <taxon>Eukaryota</taxon>
        <taxon>Viridiplantae</taxon>
        <taxon>Streptophyta</taxon>
        <taxon>Embryophyta</taxon>
        <taxon>Tracheophyta</taxon>
        <taxon>Spermatophyta</taxon>
        <taxon>Magnoliopsida</taxon>
        <taxon>eudicotyledons</taxon>
        <taxon>Gunneridae</taxon>
        <taxon>Pentapetalae</taxon>
        <taxon>rosids</taxon>
        <taxon>fabids</taxon>
        <taxon>Rosales</taxon>
        <taxon>Moraceae</taxon>
        <taxon>Moreae</taxon>
        <taxon>Morus</taxon>
    </lineage>
</organism>
<dbReference type="SUPFAM" id="SSF56112">
    <property type="entry name" value="Protein kinase-like (PK-like)"/>
    <property type="match status" value="1"/>
</dbReference>
<dbReference type="PROSITE" id="PS50011">
    <property type="entry name" value="PROTEIN_KINASE_DOM"/>
    <property type="match status" value="1"/>
</dbReference>
<keyword evidence="2" id="KW-0472">Membrane</keyword>
<dbReference type="InterPro" id="IPR001245">
    <property type="entry name" value="Ser-Thr/Tyr_kinase_cat_dom"/>
</dbReference>
<dbReference type="InterPro" id="IPR050823">
    <property type="entry name" value="Plant_Ser_Thr_Prot_Kinase"/>
</dbReference>
<evidence type="ECO:0000256" key="1">
    <source>
        <dbReference type="ARBA" id="ARBA00004236"/>
    </source>
</evidence>
<evidence type="ECO:0000256" key="2">
    <source>
        <dbReference type="ARBA" id="ARBA00022475"/>
    </source>
</evidence>
<dbReference type="GO" id="GO:0005886">
    <property type="term" value="C:plasma membrane"/>
    <property type="evidence" value="ECO:0007669"/>
    <property type="project" value="UniProtKB-SubCell"/>
</dbReference>
<dbReference type="EMBL" id="KE344284">
    <property type="protein sequence ID" value="EXB56312.1"/>
    <property type="molecule type" value="Genomic_DNA"/>
</dbReference>
<evidence type="ECO:0000313" key="4">
    <source>
        <dbReference type="EMBL" id="EXB56312.1"/>
    </source>
</evidence>
<sequence>MDIGHLYVKSDVYGFGVVLLEMLTGRHAIDEFRPVEEIELVKWARPYLNDKKKLKKIMDQRLENLYPRRGAWEAAKLVRKCLQYDRNNRPSMKEVLETLENINPIIQG</sequence>
<keyword evidence="4" id="KW-0808">Transferase</keyword>
<dbReference type="GO" id="GO:0004672">
    <property type="term" value="F:protein kinase activity"/>
    <property type="evidence" value="ECO:0007669"/>
    <property type="project" value="InterPro"/>
</dbReference>